<evidence type="ECO:0000256" key="1">
    <source>
        <dbReference type="ARBA" id="ARBA00022670"/>
    </source>
</evidence>
<dbReference type="GO" id="GO:0006508">
    <property type="term" value="P:proteolysis"/>
    <property type="evidence" value="ECO:0007669"/>
    <property type="project" value="UniProtKB-KW"/>
</dbReference>
<evidence type="ECO:0000256" key="3">
    <source>
        <dbReference type="ARBA" id="ARBA00022801"/>
    </source>
</evidence>
<dbReference type="Proteomes" id="UP000282876">
    <property type="component" value="Unassembled WGS sequence"/>
</dbReference>
<feature type="transmembrane region" description="Helical" evidence="7">
    <location>
        <begin position="77"/>
        <end position="95"/>
    </location>
</feature>
<protein>
    <recommendedName>
        <fullName evidence="8">Peptidase M48 domain-containing protein</fullName>
    </recommendedName>
</protein>
<keyword evidence="7" id="KW-1133">Transmembrane helix</keyword>
<dbReference type="InterPro" id="IPR001915">
    <property type="entry name" value="Peptidase_M48"/>
</dbReference>
<sequence>MNQKRNYIFYFLSFIYLLLNCGYFYDLFWLYRVEKDFQKTIDDHIPSGIRMQISQQKWDFSLQKIYPKHVEQYKEKILMAIIENIFLFIINLLFYKTENRTDLFTIPEYIFDKLNLVEFKNDNVFMVFYFVLFYSFSVIRLNNAFGLENTLASHFFGIVLGFFLVLNFLSKNPKKIKFLYLALIIFVYFLFNMSLETITNTLYFRNHKKTPPFLVGESLEKVKECFHDNIYFDPNSNFGCYTHYFFSHFKISFEGNYIDITREMVLGLVCHEIGHANHIIYPIFELMGLLIKILVVFLYFKIFKLYSKNADEGNLSRKNIAAFVYVLNLPILFMFYNFFYMIICQSFELYADYISVKIAPKGELSSCLLFYNYRSGDFIFRPFFFSILNFKHPPTYLRIKFIEYLKSRQ</sequence>
<feature type="transmembrane region" description="Helical" evidence="7">
    <location>
        <begin position="320"/>
        <end position="343"/>
    </location>
</feature>
<keyword evidence="1 6" id="KW-0645">Protease</keyword>
<evidence type="ECO:0000256" key="7">
    <source>
        <dbReference type="SAM" id="Phobius"/>
    </source>
</evidence>
<evidence type="ECO:0000259" key="8">
    <source>
        <dbReference type="Pfam" id="PF01435"/>
    </source>
</evidence>
<dbReference type="AlphaFoldDB" id="A0A437APX3"/>
<dbReference type="GO" id="GO:0046872">
    <property type="term" value="F:metal ion binding"/>
    <property type="evidence" value="ECO:0007669"/>
    <property type="project" value="UniProtKB-KW"/>
</dbReference>
<organism evidence="9 10">
    <name type="scientific">Tubulinosema ratisbonensis</name>
    <dbReference type="NCBI Taxonomy" id="291195"/>
    <lineage>
        <taxon>Eukaryota</taxon>
        <taxon>Fungi</taxon>
        <taxon>Fungi incertae sedis</taxon>
        <taxon>Microsporidia</taxon>
        <taxon>Tubulinosematoidea</taxon>
        <taxon>Tubulinosematidae</taxon>
        <taxon>Tubulinosema</taxon>
    </lineage>
</organism>
<name>A0A437APX3_9MICR</name>
<comment type="cofactor">
    <cofactor evidence="6">
        <name>Zn(2+)</name>
        <dbReference type="ChEBI" id="CHEBI:29105"/>
    </cofactor>
    <text evidence="6">Binds 1 zinc ion per subunit.</text>
</comment>
<keyword evidence="2" id="KW-0479">Metal-binding</keyword>
<keyword evidence="7" id="KW-0812">Transmembrane</keyword>
<dbReference type="OrthoDB" id="10301122at2759"/>
<keyword evidence="10" id="KW-1185">Reference proteome</keyword>
<feature type="transmembrane region" description="Helical" evidence="7">
    <location>
        <begin position="279"/>
        <end position="300"/>
    </location>
</feature>
<reference evidence="9 10" key="1">
    <citation type="submission" date="2018-10" db="EMBL/GenBank/DDBJ databases">
        <title>Draft genome sequence of the microsporidian Tubulinosema ratisbonensis.</title>
        <authorList>
            <person name="Polonais V."/>
            <person name="Peyretaillade E."/>
            <person name="Niehus S."/>
            <person name="Wawrzyniak I."/>
            <person name="Franchet A."/>
            <person name="Gaspin C."/>
            <person name="Reichstadt M."/>
            <person name="Belser C."/>
            <person name="Labadie K."/>
            <person name="Delbac F."/>
            <person name="Ferrandon D."/>
        </authorList>
    </citation>
    <scope>NUCLEOTIDE SEQUENCE [LARGE SCALE GENOMIC DNA]</scope>
    <source>
        <strain evidence="9 10">Franzen</strain>
    </source>
</reference>
<keyword evidence="7" id="KW-0472">Membrane</keyword>
<dbReference type="VEuPathDB" id="MicrosporidiaDB:TUBRATIS_001780"/>
<feature type="transmembrane region" description="Helical" evidence="7">
    <location>
        <begin position="178"/>
        <end position="195"/>
    </location>
</feature>
<evidence type="ECO:0000313" key="9">
    <source>
        <dbReference type="EMBL" id="RVD93295.1"/>
    </source>
</evidence>
<comment type="similarity">
    <text evidence="6">Belongs to the peptidase M48 family.</text>
</comment>
<dbReference type="EMBL" id="RCSS01000053">
    <property type="protein sequence ID" value="RVD93295.1"/>
    <property type="molecule type" value="Genomic_DNA"/>
</dbReference>
<gene>
    <name evidence="9" type="ORF">TUBRATIS_001780</name>
</gene>
<feature type="transmembrane region" description="Helical" evidence="7">
    <location>
        <begin position="7"/>
        <end position="25"/>
    </location>
</feature>
<proteinExistence type="inferred from homology"/>
<evidence type="ECO:0000256" key="6">
    <source>
        <dbReference type="RuleBase" id="RU003983"/>
    </source>
</evidence>
<evidence type="ECO:0000313" key="10">
    <source>
        <dbReference type="Proteomes" id="UP000282876"/>
    </source>
</evidence>
<dbReference type="Pfam" id="PF01435">
    <property type="entry name" value="Peptidase_M48"/>
    <property type="match status" value="1"/>
</dbReference>
<evidence type="ECO:0000256" key="5">
    <source>
        <dbReference type="ARBA" id="ARBA00023049"/>
    </source>
</evidence>
<accession>A0A437APX3</accession>
<feature type="transmembrane region" description="Helical" evidence="7">
    <location>
        <begin position="123"/>
        <end position="139"/>
    </location>
</feature>
<keyword evidence="5 6" id="KW-0482">Metalloprotease</keyword>
<keyword evidence="4 6" id="KW-0862">Zinc</keyword>
<feature type="transmembrane region" description="Helical" evidence="7">
    <location>
        <begin position="151"/>
        <end position="169"/>
    </location>
</feature>
<comment type="caution">
    <text evidence="9">The sequence shown here is derived from an EMBL/GenBank/DDBJ whole genome shotgun (WGS) entry which is preliminary data.</text>
</comment>
<feature type="domain" description="Peptidase M48" evidence="8">
    <location>
        <begin position="264"/>
        <end position="404"/>
    </location>
</feature>
<evidence type="ECO:0000256" key="2">
    <source>
        <dbReference type="ARBA" id="ARBA00022723"/>
    </source>
</evidence>
<evidence type="ECO:0000256" key="4">
    <source>
        <dbReference type="ARBA" id="ARBA00022833"/>
    </source>
</evidence>
<keyword evidence="3 6" id="KW-0378">Hydrolase</keyword>
<dbReference type="GO" id="GO:0004222">
    <property type="term" value="F:metalloendopeptidase activity"/>
    <property type="evidence" value="ECO:0007669"/>
    <property type="project" value="InterPro"/>
</dbReference>